<dbReference type="PANTHER" id="PTHR31927:SF2">
    <property type="entry name" value="FI07246P-RELATED"/>
    <property type="match status" value="1"/>
</dbReference>
<evidence type="ECO:0000256" key="1">
    <source>
        <dbReference type="SAM" id="SignalP"/>
    </source>
</evidence>
<keyword evidence="1" id="KW-0732">Signal</keyword>
<dbReference type="GO" id="GO:0062129">
    <property type="term" value="C:chitin-based extracellular matrix"/>
    <property type="evidence" value="ECO:0007669"/>
    <property type="project" value="TreeGrafter"/>
</dbReference>
<dbReference type="SMART" id="SM00690">
    <property type="entry name" value="DM5"/>
    <property type="match status" value="1"/>
</dbReference>
<feature type="signal peptide" evidence="1">
    <location>
        <begin position="1"/>
        <end position="16"/>
    </location>
</feature>
<dbReference type="PANTHER" id="PTHR31927">
    <property type="entry name" value="FI07246P-RELATED-RELATED"/>
    <property type="match status" value="1"/>
</dbReference>
<keyword evidence="4" id="KW-1185">Reference proteome</keyword>
<reference evidence="3" key="1">
    <citation type="submission" date="2020-11" db="EMBL/GenBank/DDBJ databases">
        <authorList>
            <person name="Whitehead M."/>
        </authorList>
    </citation>
    <scope>NUCLEOTIDE SEQUENCE</scope>
    <source>
        <strain evidence="3">EGII</strain>
    </source>
</reference>
<dbReference type="GO" id="GO:0040003">
    <property type="term" value="P:chitin-based cuticle development"/>
    <property type="evidence" value="ECO:0007669"/>
    <property type="project" value="TreeGrafter"/>
</dbReference>
<evidence type="ECO:0000259" key="2">
    <source>
        <dbReference type="SMART" id="SM00690"/>
    </source>
</evidence>
<evidence type="ECO:0000313" key="4">
    <source>
        <dbReference type="Proteomes" id="UP000606786"/>
    </source>
</evidence>
<name>A0A811U571_CERCA</name>
<organism evidence="3 4">
    <name type="scientific">Ceratitis capitata</name>
    <name type="common">Mediterranean fruit fly</name>
    <name type="synonym">Tephritis capitata</name>
    <dbReference type="NCBI Taxonomy" id="7213"/>
    <lineage>
        <taxon>Eukaryota</taxon>
        <taxon>Metazoa</taxon>
        <taxon>Ecdysozoa</taxon>
        <taxon>Arthropoda</taxon>
        <taxon>Hexapoda</taxon>
        <taxon>Insecta</taxon>
        <taxon>Pterygota</taxon>
        <taxon>Neoptera</taxon>
        <taxon>Endopterygota</taxon>
        <taxon>Diptera</taxon>
        <taxon>Brachycera</taxon>
        <taxon>Muscomorpha</taxon>
        <taxon>Tephritoidea</taxon>
        <taxon>Tephritidae</taxon>
        <taxon>Ceratitis</taxon>
        <taxon>Ceratitis</taxon>
    </lineage>
</organism>
<accession>A0A811U571</accession>
<dbReference type="EMBL" id="CAJHJT010000001">
    <property type="protein sequence ID" value="CAD6993508.1"/>
    <property type="molecule type" value="Genomic_DNA"/>
</dbReference>
<proteinExistence type="predicted"/>
<dbReference type="OrthoDB" id="8007215at2759"/>
<dbReference type="Pfam" id="PF03103">
    <property type="entry name" value="DUF243"/>
    <property type="match status" value="1"/>
</dbReference>
<dbReference type="InterPro" id="IPR004145">
    <property type="entry name" value="DUF243"/>
</dbReference>
<feature type="domain" description="DUF243" evidence="2">
    <location>
        <begin position="92"/>
        <end position="193"/>
    </location>
</feature>
<protein>
    <submittedName>
        <fullName evidence="3">(Mediterranean fruit fly) hypothetical protein</fullName>
    </submittedName>
</protein>
<comment type="caution">
    <text evidence="3">The sequence shown here is derived from an EMBL/GenBank/DDBJ whole genome shotgun (WGS) entry which is preliminary data.</text>
</comment>
<sequence length="321" mass="33406">MRAFLILCSVVSATYAASLGYNYGPALGSLLGGPSYGGQAPGGPSYGGPSYGGPALAGPSYGGQALAGPSYGGPSYGAPVAAGPSYSAPAAPEFNKEFFTYTAPEHEFNDAGDAGQLANSLKKNLRVIFIKGPENSGLENAALQLAKSAGNERTAIYVLNKQADIGDLANKLNSLNHQSAHKPEVHFVKYRTPADAENAKQAIQSQYDGLGGNTSSYNGGVAPVLNFASQAPAAPAAVQQYGGAPVGGVENTYLPPNKGHSFDAKPSAHLKWQETRFGGMEVARGIFCNNILAQNSIWCYLMDAIYSYDDNVISLLSENPL</sequence>
<evidence type="ECO:0000313" key="3">
    <source>
        <dbReference type="EMBL" id="CAD6993508.1"/>
    </source>
</evidence>
<gene>
    <name evidence="3" type="ORF">CCAP1982_LOCUS2321</name>
</gene>
<dbReference type="Proteomes" id="UP000606786">
    <property type="component" value="Unassembled WGS sequence"/>
</dbReference>
<dbReference type="GO" id="GO:0008010">
    <property type="term" value="F:structural constituent of chitin-based larval cuticle"/>
    <property type="evidence" value="ECO:0007669"/>
    <property type="project" value="TreeGrafter"/>
</dbReference>
<feature type="chain" id="PRO_5032357952" evidence="1">
    <location>
        <begin position="17"/>
        <end position="321"/>
    </location>
</feature>
<dbReference type="AlphaFoldDB" id="A0A811U571"/>